<protein>
    <submittedName>
        <fullName evidence="2">Uncharacterized protein LOC127741216</fullName>
    </submittedName>
</protein>
<dbReference type="RefSeq" id="XP_052109230.1">
    <property type="nucleotide sequence ID" value="XM_052253270.1"/>
</dbReference>
<name>A0A9C6T3J0_ARADU</name>
<keyword evidence="1" id="KW-1185">Reference proteome</keyword>
<dbReference type="KEGG" id="adu:127741216"/>
<sequence>MDTIYTLNLFGCICFNFLKYYNKRLNKGTLKRRLRFFSPSVALKIFLRSSWSRPSLHSPIASFFIVLVESSYSNPSSCSLALCPPSLVVLVVVVCRVARRACPSKVFFFGYGERQMNPPHTEPIQAPEPLR</sequence>
<evidence type="ECO:0000313" key="1">
    <source>
        <dbReference type="Proteomes" id="UP000515211"/>
    </source>
</evidence>
<organism evidence="1 2">
    <name type="scientific">Arachis duranensis</name>
    <name type="common">Wild peanut</name>
    <dbReference type="NCBI Taxonomy" id="130453"/>
    <lineage>
        <taxon>Eukaryota</taxon>
        <taxon>Viridiplantae</taxon>
        <taxon>Streptophyta</taxon>
        <taxon>Embryophyta</taxon>
        <taxon>Tracheophyta</taxon>
        <taxon>Spermatophyta</taxon>
        <taxon>Magnoliopsida</taxon>
        <taxon>eudicotyledons</taxon>
        <taxon>Gunneridae</taxon>
        <taxon>Pentapetalae</taxon>
        <taxon>rosids</taxon>
        <taxon>fabids</taxon>
        <taxon>Fabales</taxon>
        <taxon>Fabaceae</taxon>
        <taxon>Papilionoideae</taxon>
        <taxon>50 kb inversion clade</taxon>
        <taxon>dalbergioids sensu lato</taxon>
        <taxon>Dalbergieae</taxon>
        <taxon>Pterocarpus clade</taxon>
        <taxon>Arachis</taxon>
    </lineage>
</organism>
<dbReference type="GeneID" id="127741216"/>
<dbReference type="AlphaFoldDB" id="A0A9C6T3J0"/>
<reference evidence="2" key="2">
    <citation type="submission" date="2025-08" db="UniProtKB">
        <authorList>
            <consortium name="RefSeq"/>
        </authorList>
    </citation>
    <scope>IDENTIFICATION</scope>
    <source>
        <tissue evidence="2">Whole plant</tissue>
    </source>
</reference>
<reference evidence="1" key="1">
    <citation type="journal article" date="2016" name="Nat. Genet.">
        <title>The genome sequences of Arachis duranensis and Arachis ipaensis, the diploid ancestors of cultivated peanut.</title>
        <authorList>
            <person name="Bertioli D.J."/>
            <person name="Cannon S.B."/>
            <person name="Froenicke L."/>
            <person name="Huang G."/>
            <person name="Farmer A.D."/>
            <person name="Cannon E.K."/>
            <person name="Liu X."/>
            <person name="Gao D."/>
            <person name="Clevenger J."/>
            <person name="Dash S."/>
            <person name="Ren L."/>
            <person name="Moretzsohn M.C."/>
            <person name="Shirasawa K."/>
            <person name="Huang W."/>
            <person name="Vidigal B."/>
            <person name="Abernathy B."/>
            <person name="Chu Y."/>
            <person name="Niederhuth C.E."/>
            <person name="Umale P."/>
            <person name="Araujo A.C."/>
            <person name="Kozik A."/>
            <person name="Kim K.D."/>
            <person name="Burow M.D."/>
            <person name="Varshney R.K."/>
            <person name="Wang X."/>
            <person name="Zhang X."/>
            <person name="Barkley N."/>
            <person name="Guimaraes P.M."/>
            <person name="Isobe S."/>
            <person name="Guo B."/>
            <person name="Liao B."/>
            <person name="Stalker H.T."/>
            <person name="Schmitz R.J."/>
            <person name="Scheffler B.E."/>
            <person name="Leal-Bertioli S.C."/>
            <person name="Xun X."/>
            <person name="Jackson S.A."/>
            <person name="Michelmore R."/>
            <person name="Ozias-Akins P."/>
        </authorList>
    </citation>
    <scope>NUCLEOTIDE SEQUENCE [LARGE SCALE GENOMIC DNA]</scope>
    <source>
        <strain evidence="1">cv. V14167</strain>
    </source>
</reference>
<evidence type="ECO:0000313" key="2">
    <source>
        <dbReference type="RefSeq" id="XP_052109230.1"/>
    </source>
</evidence>
<dbReference type="Proteomes" id="UP000515211">
    <property type="component" value="Chromosome 8"/>
</dbReference>
<accession>A0A9C6T3J0</accession>
<proteinExistence type="predicted"/>
<gene>
    <name evidence="2" type="primary">LOC127741216</name>
</gene>